<dbReference type="Gene3D" id="2.60.450.10">
    <property type="entry name" value="Lipopolysaccharide (LPS) transport protein A like domain"/>
    <property type="match status" value="1"/>
</dbReference>
<dbReference type="GO" id="GO:0017089">
    <property type="term" value="F:glycolipid transfer activity"/>
    <property type="evidence" value="ECO:0007669"/>
    <property type="project" value="TreeGrafter"/>
</dbReference>
<evidence type="ECO:0000256" key="2">
    <source>
        <dbReference type="ARBA" id="ARBA00022729"/>
    </source>
</evidence>
<dbReference type="EMBL" id="SMFV01000001">
    <property type="protein sequence ID" value="TCK06650.1"/>
    <property type="molecule type" value="Genomic_DNA"/>
</dbReference>
<keyword evidence="2 4" id="KW-0732">Signal</keyword>
<organism evidence="6 7">
    <name type="scientific">Phorcysia thermohydrogeniphila</name>
    <dbReference type="NCBI Taxonomy" id="936138"/>
    <lineage>
        <taxon>Bacteria</taxon>
        <taxon>Pseudomonadati</taxon>
        <taxon>Aquificota</taxon>
        <taxon>Aquificia</taxon>
        <taxon>Desulfurobacteriales</taxon>
        <taxon>Desulfurobacteriaceae</taxon>
        <taxon>Phorcysia</taxon>
    </lineage>
</organism>
<dbReference type="NCBIfam" id="TIGR03002">
    <property type="entry name" value="outer_YhbN_LptA"/>
    <property type="match status" value="1"/>
</dbReference>
<protein>
    <submittedName>
        <fullName evidence="6">Lipopolysaccharide export system protein LptA</fullName>
    </submittedName>
</protein>
<evidence type="ECO:0000259" key="5">
    <source>
        <dbReference type="Pfam" id="PF03968"/>
    </source>
</evidence>
<keyword evidence="7" id="KW-1185">Reference proteome</keyword>
<reference evidence="6 7" key="1">
    <citation type="submission" date="2019-03" db="EMBL/GenBank/DDBJ databases">
        <title>Genomic Encyclopedia of Archaeal and Bacterial Type Strains, Phase II (KMG-II): from individual species to whole genera.</title>
        <authorList>
            <person name="Goeker M."/>
        </authorList>
    </citation>
    <scope>NUCLEOTIDE SEQUENCE [LARGE SCALE GENOMIC DNA]</scope>
    <source>
        <strain evidence="6 7">DSM 24425</strain>
    </source>
</reference>
<evidence type="ECO:0000313" key="7">
    <source>
        <dbReference type="Proteomes" id="UP000295777"/>
    </source>
</evidence>
<dbReference type="AlphaFoldDB" id="A0A4R1GHX2"/>
<evidence type="ECO:0000256" key="3">
    <source>
        <dbReference type="ARBA" id="ARBA00022764"/>
    </source>
</evidence>
<dbReference type="Pfam" id="PF03968">
    <property type="entry name" value="LptD_N"/>
    <property type="match status" value="1"/>
</dbReference>
<dbReference type="PANTHER" id="PTHR36504:SF1">
    <property type="entry name" value="LIPOPOLYSACCHARIDE EXPORT SYSTEM PROTEIN LPTA"/>
    <property type="match status" value="1"/>
</dbReference>
<feature type="signal peptide" evidence="4">
    <location>
        <begin position="1"/>
        <end position="23"/>
    </location>
</feature>
<keyword evidence="3" id="KW-0574">Periplasm</keyword>
<dbReference type="GO" id="GO:0001530">
    <property type="term" value="F:lipopolysaccharide binding"/>
    <property type="evidence" value="ECO:0007669"/>
    <property type="project" value="InterPro"/>
</dbReference>
<feature type="domain" description="Organic solvent tolerance-like N-terminal" evidence="5">
    <location>
        <begin position="35"/>
        <end position="135"/>
    </location>
</feature>
<evidence type="ECO:0000256" key="4">
    <source>
        <dbReference type="SAM" id="SignalP"/>
    </source>
</evidence>
<name>A0A4R1GHX2_9BACT</name>
<dbReference type="OrthoDB" id="14367at2"/>
<dbReference type="InterPro" id="IPR052037">
    <property type="entry name" value="LPS_export_LptA"/>
</dbReference>
<dbReference type="InterPro" id="IPR005653">
    <property type="entry name" value="OstA-like_N"/>
</dbReference>
<dbReference type="RefSeq" id="WP_132525385.1">
    <property type="nucleotide sequence ID" value="NZ_SMFV01000001.1"/>
</dbReference>
<dbReference type="Proteomes" id="UP000295777">
    <property type="component" value="Unassembled WGS sequence"/>
</dbReference>
<dbReference type="GO" id="GO:0009279">
    <property type="term" value="C:cell outer membrane"/>
    <property type="evidence" value="ECO:0007669"/>
    <property type="project" value="TreeGrafter"/>
</dbReference>
<accession>A0A4R1GHX2</accession>
<dbReference type="GO" id="GO:0015920">
    <property type="term" value="P:lipopolysaccharide transport"/>
    <property type="evidence" value="ECO:0007669"/>
    <property type="project" value="InterPro"/>
</dbReference>
<feature type="chain" id="PRO_5020426137" evidence="4">
    <location>
        <begin position="24"/>
        <end position="165"/>
    </location>
</feature>
<dbReference type="GO" id="GO:0030288">
    <property type="term" value="C:outer membrane-bounded periplasmic space"/>
    <property type="evidence" value="ECO:0007669"/>
    <property type="project" value="TreeGrafter"/>
</dbReference>
<evidence type="ECO:0000313" key="6">
    <source>
        <dbReference type="EMBL" id="TCK06650.1"/>
    </source>
</evidence>
<proteinExistence type="predicted"/>
<sequence length="165" mass="18590">MKALRLFALLSILLSLLNYPASAVEFKENNLPIVIEAQKLSYNDSEKVAIYTGNVIAQRGNTVMKGDKLTVYFDKTGKFIEKIEVTGNVYIEDPRGKGWCDKLTYYPVQEKLVLEGNAKLQQDKNTVLGDRIVAYKEGRILVEGIKQKVKTVIYPEGKVGESFRP</sequence>
<comment type="caution">
    <text evidence="6">The sequence shown here is derived from an EMBL/GenBank/DDBJ whole genome shotgun (WGS) entry which is preliminary data.</text>
</comment>
<evidence type="ECO:0000256" key="1">
    <source>
        <dbReference type="ARBA" id="ARBA00022448"/>
    </source>
</evidence>
<keyword evidence="1" id="KW-0813">Transport</keyword>
<dbReference type="PANTHER" id="PTHR36504">
    <property type="entry name" value="LIPOPOLYSACCHARIDE EXPORT SYSTEM PROTEIN LPTA"/>
    <property type="match status" value="1"/>
</dbReference>
<dbReference type="InterPro" id="IPR014340">
    <property type="entry name" value="LptA"/>
</dbReference>
<gene>
    <name evidence="6" type="ORF">CLV27_0456</name>
</gene>